<dbReference type="InterPro" id="IPR051398">
    <property type="entry name" value="Polysacch_Deacetylase"/>
</dbReference>
<dbReference type="EMBL" id="UINC01057521">
    <property type="protein sequence ID" value="SVB78762.1"/>
    <property type="molecule type" value="Genomic_DNA"/>
</dbReference>
<evidence type="ECO:0000313" key="4">
    <source>
        <dbReference type="EMBL" id="SVB78762.1"/>
    </source>
</evidence>
<dbReference type="SUPFAM" id="SSF88713">
    <property type="entry name" value="Glycoside hydrolase/deacetylase"/>
    <property type="match status" value="1"/>
</dbReference>
<proteinExistence type="predicted"/>
<evidence type="ECO:0000259" key="3">
    <source>
        <dbReference type="Pfam" id="PF01522"/>
    </source>
</evidence>
<reference evidence="4" key="1">
    <citation type="submission" date="2018-05" db="EMBL/GenBank/DDBJ databases">
        <authorList>
            <person name="Lanie J.A."/>
            <person name="Ng W.-L."/>
            <person name="Kazmierczak K.M."/>
            <person name="Andrzejewski T.M."/>
            <person name="Davidsen T.M."/>
            <person name="Wayne K.J."/>
            <person name="Tettelin H."/>
            <person name="Glass J.I."/>
            <person name="Rusch D."/>
            <person name="Podicherti R."/>
            <person name="Tsui H.-C.T."/>
            <person name="Winkler M.E."/>
        </authorList>
    </citation>
    <scope>NUCLEOTIDE SEQUENCE</scope>
</reference>
<dbReference type="PANTHER" id="PTHR34216:SF3">
    <property type="entry name" value="POLY-BETA-1,6-N-ACETYL-D-GLUCOSAMINE N-DEACETYLASE"/>
    <property type="match status" value="1"/>
</dbReference>
<comment type="subcellular location">
    <subcellularLocation>
        <location evidence="1">Secreted</location>
    </subcellularLocation>
</comment>
<sequence>MMNNLKKYLWNNDKQSAISLTFDDGMKSHLDLAIPILENFGLAGTFYPIANGDWVESLDRFRPVFENGHEIGNHSIHHWCSCASSIDLDNIGLEYRTFDELEFELQAADRRFRTVFPEINQWSFCYPCYNTFVGRGRERRSYVPVVASHFFAARAGCEMSVAINSPYHADLHCLNSWKCERRSADDLIGLVERTNDLGGWSIFTFHGIGEGHLPVERYDFEKLCEYLDEARDHLWVAPLIDVAKDLYNSQIINESE</sequence>
<keyword evidence="2" id="KW-0732">Signal</keyword>
<accession>A0A382GV51</accession>
<dbReference type="Gene3D" id="3.20.20.370">
    <property type="entry name" value="Glycoside hydrolase/deacetylase"/>
    <property type="match status" value="1"/>
</dbReference>
<evidence type="ECO:0000256" key="2">
    <source>
        <dbReference type="ARBA" id="ARBA00022729"/>
    </source>
</evidence>
<dbReference type="GO" id="GO:0005975">
    <property type="term" value="P:carbohydrate metabolic process"/>
    <property type="evidence" value="ECO:0007669"/>
    <property type="project" value="InterPro"/>
</dbReference>
<dbReference type="GO" id="GO:0016810">
    <property type="term" value="F:hydrolase activity, acting on carbon-nitrogen (but not peptide) bonds"/>
    <property type="evidence" value="ECO:0007669"/>
    <property type="project" value="InterPro"/>
</dbReference>
<feature type="domain" description="NodB homology" evidence="3">
    <location>
        <begin position="12"/>
        <end position="127"/>
    </location>
</feature>
<gene>
    <name evidence="4" type="ORF">METZ01_LOCUS231616</name>
</gene>
<dbReference type="PANTHER" id="PTHR34216">
    <property type="match status" value="1"/>
</dbReference>
<dbReference type="GO" id="GO:0005576">
    <property type="term" value="C:extracellular region"/>
    <property type="evidence" value="ECO:0007669"/>
    <property type="project" value="UniProtKB-SubCell"/>
</dbReference>
<organism evidence="4">
    <name type="scientific">marine metagenome</name>
    <dbReference type="NCBI Taxonomy" id="408172"/>
    <lineage>
        <taxon>unclassified sequences</taxon>
        <taxon>metagenomes</taxon>
        <taxon>ecological metagenomes</taxon>
    </lineage>
</organism>
<name>A0A382GV51_9ZZZZ</name>
<dbReference type="InterPro" id="IPR002509">
    <property type="entry name" value="NODB_dom"/>
</dbReference>
<protein>
    <recommendedName>
        <fullName evidence="3">NodB homology domain-containing protein</fullName>
    </recommendedName>
</protein>
<dbReference type="AlphaFoldDB" id="A0A382GV51"/>
<dbReference type="InterPro" id="IPR011330">
    <property type="entry name" value="Glyco_hydro/deAcase_b/a-brl"/>
</dbReference>
<evidence type="ECO:0000256" key="1">
    <source>
        <dbReference type="ARBA" id="ARBA00004613"/>
    </source>
</evidence>
<dbReference type="Pfam" id="PF01522">
    <property type="entry name" value="Polysacc_deac_1"/>
    <property type="match status" value="1"/>
</dbReference>